<gene>
    <name evidence="2" type="ORF">GCM10010185_32890</name>
</gene>
<sequence>MTEEKTVSTEQEVRDDNYWTSEDGGDGFLKGEGFVGTLQESGLYESGQKAWSALGDLTSGNPAEVHAAVGEIQGFVAELPIAGLVVDPLHTLLTFGLGFLVDLIKPLDDALKLVTGDEEQLGIAAEKFDKVSKDLEGLAKKFATTVETGLESWQGAASGASRERLAEFAEGIMGTSGEAAGVVDILNGSKALMKTAYDLVMDLIASLVEWLIITWLAAQAAAVPTLGASEVAAAAATTAEIAVATSRVTRIVQKVTAILQKISKALKVLSGRLAGPKWWRTTAEKFAGKDAMDVFRGRDAAGNVLGPGGWKGSAQQFGRDALTNAGTTLVDNAKAGGKDVYDMLADEPPNAADVDRKLSI</sequence>
<keyword evidence="3" id="KW-1185">Reference proteome</keyword>
<feature type="compositionally biased region" description="Basic and acidic residues" evidence="1">
    <location>
        <begin position="1"/>
        <end position="17"/>
    </location>
</feature>
<dbReference type="RefSeq" id="WP_189224134.1">
    <property type="nucleotide sequence ID" value="NZ_BMRG01000005.1"/>
</dbReference>
<reference evidence="2" key="2">
    <citation type="submission" date="2020-09" db="EMBL/GenBank/DDBJ databases">
        <authorList>
            <person name="Sun Q."/>
            <person name="Ohkuma M."/>
        </authorList>
    </citation>
    <scope>NUCLEOTIDE SEQUENCE</scope>
    <source>
        <strain evidence="2">JCM 3313</strain>
    </source>
</reference>
<accession>A0A918APH0</accession>
<dbReference type="AlphaFoldDB" id="A0A918APH0"/>
<feature type="region of interest" description="Disordered" evidence="1">
    <location>
        <begin position="1"/>
        <end position="22"/>
    </location>
</feature>
<dbReference type="SUPFAM" id="SSF140453">
    <property type="entry name" value="EsxAB dimer-like"/>
    <property type="match status" value="1"/>
</dbReference>
<evidence type="ECO:0000256" key="1">
    <source>
        <dbReference type="SAM" id="MobiDB-lite"/>
    </source>
</evidence>
<protein>
    <submittedName>
        <fullName evidence="2">Uncharacterized protein</fullName>
    </submittedName>
</protein>
<proteinExistence type="predicted"/>
<comment type="caution">
    <text evidence="2">The sequence shown here is derived from an EMBL/GenBank/DDBJ whole genome shotgun (WGS) entry which is preliminary data.</text>
</comment>
<reference evidence="2" key="1">
    <citation type="journal article" date="2014" name="Int. J. Syst. Evol. Microbiol.">
        <title>Complete genome sequence of Corynebacterium casei LMG S-19264T (=DSM 44701T), isolated from a smear-ripened cheese.</title>
        <authorList>
            <consortium name="US DOE Joint Genome Institute (JGI-PGF)"/>
            <person name="Walter F."/>
            <person name="Albersmeier A."/>
            <person name="Kalinowski J."/>
            <person name="Ruckert C."/>
        </authorList>
    </citation>
    <scope>NUCLEOTIDE SEQUENCE</scope>
    <source>
        <strain evidence="2">JCM 3313</strain>
    </source>
</reference>
<name>A0A918APH0_9PSEU</name>
<evidence type="ECO:0000313" key="3">
    <source>
        <dbReference type="Proteomes" id="UP000639606"/>
    </source>
</evidence>
<dbReference type="Proteomes" id="UP000639606">
    <property type="component" value="Unassembled WGS sequence"/>
</dbReference>
<dbReference type="EMBL" id="BMRG01000005">
    <property type="protein sequence ID" value="GGP57901.1"/>
    <property type="molecule type" value="Genomic_DNA"/>
</dbReference>
<dbReference type="InterPro" id="IPR036689">
    <property type="entry name" value="ESAT-6-like_sf"/>
</dbReference>
<organism evidence="2 3">
    <name type="scientific">Saccharothrix coeruleofusca</name>
    <dbReference type="NCBI Taxonomy" id="33919"/>
    <lineage>
        <taxon>Bacteria</taxon>
        <taxon>Bacillati</taxon>
        <taxon>Actinomycetota</taxon>
        <taxon>Actinomycetes</taxon>
        <taxon>Pseudonocardiales</taxon>
        <taxon>Pseudonocardiaceae</taxon>
        <taxon>Saccharothrix</taxon>
    </lineage>
</organism>
<evidence type="ECO:0000313" key="2">
    <source>
        <dbReference type="EMBL" id="GGP57901.1"/>
    </source>
</evidence>